<evidence type="ECO:0000256" key="1">
    <source>
        <dbReference type="ARBA" id="ARBA00004613"/>
    </source>
</evidence>
<feature type="non-terminal residue" evidence="6">
    <location>
        <position position="571"/>
    </location>
</feature>
<keyword evidence="7" id="KW-1185">Reference proteome</keyword>
<name>A0ABX1GNR3_9FLAO</name>
<dbReference type="EMBL" id="JAAWWL010000001">
    <property type="protein sequence ID" value="NKI30700.1"/>
    <property type="molecule type" value="Genomic_DNA"/>
</dbReference>
<feature type="compositionally biased region" description="Acidic residues" evidence="5">
    <location>
        <begin position="541"/>
        <end position="552"/>
    </location>
</feature>
<feature type="region of interest" description="Disordered" evidence="5">
    <location>
        <begin position="471"/>
        <end position="518"/>
    </location>
</feature>
<evidence type="ECO:0000256" key="2">
    <source>
        <dbReference type="ARBA" id="ARBA00022525"/>
    </source>
</evidence>
<evidence type="ECO:0000313" key="7">
    <source>
        <dbReference type="Proteomes" id="UP000718451"/>
    </source>
</evidence>
<gene>
    <name evidence="6" type="ORF">HCU67_02000</name>
</gene>
<dbReference type="Proteomes" id="UP000718451">
    <property type="component" value="Unassembled WGS sequence"/>
</dbReference>
<keyword evidence="3" id="KW-0732">Signal</keyword>
<evidence type="ECO:0000313" key="6">
    <source>
        <dbReference type="EMBL" id="NKI30700.1"/>
    </source>
</evidence>
<dbReference type="NCBIfam" id="NF038133">
    <property type="entry name" value="choice_anch_L"/>
    <property type="match status" value="1"/>
</dbReference>
<evidence type="ECO:0000256" key="3">
    <source>
        <dbReference type="ARBA" id="ARBA00022729"/>
    </source>
</evidence>
<comment type="caution">
    <text evidence="6">The sequence shown here is derived from an EMBL/GenBank/DDBJ whole genome shotgun (WGS) entry which is preliminary data.</text>
</comment>
<evidence type="ECO:0000256" key="5">
    <source>
        <dbReference type="SAM" id="MobiDB-lite"/>
    </source>
</evidence>
<dbReference type="PROSITE" id="PS00018">
    <property type="entry name" value="EF_HAND_1"/>
    <property type="match status" value="1"/>
</dbReference>
<keyword evidence="4" id="KW-0106">Calcium</keyword>
<reference evidence="6 7" key="1">
    <citation type="submission" date="2020-04" db="EMBL/GenBank/DDBJ databases">
        <authorList>
            <person name="Yoon J."/>
        </authorList>
    </citation>
    <scope>NUCLEOTIDE SEQUENCE [LARGE SCALE GENOMIC DNA]</scope>
    <source>
        <strain evidence="6 7">DJ-13</strain>
    </source>
</reference>
<sequence length="571" mass="58578">MLPQPLTTFKQIITTKKIRFTVCGQLYLLLLFLLPLTAIGQATFAGGSANADLLTELESVGLTLSNPTLENGDRNTQVGIFSNGLAGANFQIDTGVVLTTGSVTQAFGANGTNAFPNNNGTQASTDATTGTYNDADIVAINATANNDVVVFSFDVDLDPTYSGVSIIYQFGSEEYPDYVGSVFNDIFGFFVSGPGITGTENIATVPGTSNPVAVNTVNAGFLGCNQDGTTTDLTQGAQYINNGHDPNAAACNTNSGAFSVTTEYNGITQAFTSTITGLSDTGTYRFKIAIADTGDSALDSAVFIDQLFGIQECSITSITAANISACNDNGTSADTSDDFFTADITVNYVNPDGEGLLLLSGDGAASIPVGALGSATSHTFSNVQLPADGGAIELTANFSDDSSCTFTNSNVTTAPSSCSSDIDTDGDGVLDSQEIIDGTDENDQCDFVLANQSVTPSAAWGTADCDGDGIDNDTEVNTDGTDPLNDCDSVGGTPLGTSDCDGDGVTNAQEATDGTDPDDQCDFVLANQSVTPSAAWGTADCDGDGIDNDTEVNTDSTDPLNDCDSVGGTPR</sequence>
<evidence type="ECO:0000256" key="4">
    <source>
        <dbReference type="ARBA" id="ARBA00022837"/>
    </source>
</evidence>
<dbReference type="InterPro" id="IPR059100">
    <property type="entry name" value="TSP3_bac"/>
</dbReference>
<evidence type="ECO:0008006" key="8">
    <source>
        <dbReference type="Google" id="ProtNLM"/>
    </source>
</evidence>
<dbReference type="InterPro" id="IPR049804">
    <property type="entry name" value="Choice_anch_L"/>
</dbReference>
<dbReference type="Pfam" id="PF18884">
    <property type="entry name" value="TSP3_bac"/>
    <property type="match status" value="4"/>
</dbReference>
<keyword evidence="2" id="KW-0964">Secreted</keyword>
<proteinExistence type="predicted"/>
<feature type="region of interest" description="Disordered" evidence="5">
    <location>
        <begin position="534"/>
        <end position="571"/>
    </location>
</feature>
<organism evidence="6 7">
    <name type="scientific">Croceivirga thetidis</name>
    <dbReference type="NCBI Taxonomy" id="2721623"/>
    <lineage>
        <taxon>Bacteria</taxon>
        <taxon>Pseudomonadati</taxon>
        <taxon>Bacteroidota</taxon>
        <taxon>Flavobacteriia</taxon>
        <taxon>Flavobacteriales</taxon>
        <taxon>Flavobacteriaceae</taxon>
        <taxon>Croceivirga</taxon>
    </lineage>
</organism>
<protein>
    <recommendedName>
        <fullName evidence="8">EF-hand domain-containing protein</fullName>
    </recommendedName>
</protein>
<dbReference type="InterPro" id="IPR018247">
    <property type="entry name" value="EF_Hand_1_Ca_BS"/>
</dbReference>
<comment type="subcellular location">
    <subcellularLocation>
        <location evidence="1">Secreted</location>
    </subcellularLocation>
</comment>
<accession>A0ABX1GNR3</accession>